<proteinExistence type="predicted"/>
<reference evidence="1 2" key="1">
    <citation type="journal article" date="2012" name="J. Bacteriol.">
        <title>Genome Sequence of Fibrella aestuarina BUZ 2T, a Filamentous Marine Bacterium.</title>
        <authorList>
            <person name="Filippini M."/>
            <person name="Qi W."/>
            <person name="Blom J."/>
            <person name="Goesmann A."/>
            <person name="Smits T.H."/>
            <person name="Bagheri H.C."/>
        </authorList>
    </citation>
    <scope>NUCLEOTIDE SEQUENCE [LARGE SCALE GENOMIC DNA]</scope>
    <source>
        <strain evidence="2">BUZ 2T</strain>
    </source>
</reference>
<organism evidence="1 2">
    <name type="scientific">Fibrella aestuarina BUZ 2</name>
    <dbReference type="NCBI Taxonomy" id="1166018"/>
    <lineage>
        <taxon>Bacteria</taxon>
        <taxon>Pseudomonadati</taxon>
        <taxon>Bacteroidota</taxon>
        <taxon>Cytophagia</taxon>
        <taxon>Cytophagales</taxon>
        <taxon>Spirosomataceae</taxon>
        <taxon>Fibrella</taxon>
    </lineage>
</organism>
<dbReference type="EMBL" id="HE796683">
    <property type="protein sequence ID" value="CCH00255.1"/>
    <property type="molecule type" value="Genomic_DNA"/>
</dbReference>
<gene>
    <name evidence="1" type="ORF">FAES_2246</name>
</gene>
<name>I0K802_9BACT</name>
<dbReference type="STRING" id="1166018.FAES_2246"/>
<accession>I0K802</accession>
<dbReference type="Proteomes" id="UP000011058">
    <property type="component" value="Chromosome"/>
</dbReference>
<protein>
    <submittedName>
        <fullName evidence="1">Uncharacterized protein</fullName>
    </submittedName>
</protein>
<dbReference type="HOGENOM" id="CLU_3289985_0_0_10"/>
<dbReference type="AlphaFoldDB" id="I0K802"/>
<keyword evidence="2" id="KW-1185">Reference proteome</keyword>
<evidence type="ECO:0000313" key="1">
    <source>
        <dbReference type="EMBL" id="CCH00255.1"/>
    </source>
</evidence>
<sequence>MPQRLYFHKDPIKLRVNRAGWNNVPRPAWPGLNYGFVKYG</sequence>
<evidence type="ECO:0000313" key="2">
    <source>
        <dbReference type="Proteomes" id="UP000011058"/>
    </source>
</evidence>
<dbReference type="KEGG" id="fae:FAES_2246"/>